<keyword evidence="6" id="KW-1185">Reference proteome</keyword>
<evidence type="ECO:0000256" key="1">
    <source>
        <dbReference type="ARBA" id="ARBA00007447"/>
    </source>
</evidence>
<dbReference type="CDD" id="cd05471">
    <property type="entry name" value="pepsin_like"/>
    <property type="match status" value="1"/>
</dbReference>
<dbReference type="SUPFAM" id="SSF50630">
    <property type="entry name" value="Acid proteases"/>
    <property type="match status" value="1"/>
</dbReference>
<dbReference type="PROSITE" id="PS51767">
    <property type="entry name" value="PEPTIDASE_A1"/>
    <property type="match status" value="1"/>
</dbReference>
<organism evidence="5 6">
    <name type="scientific">Serendipita indica (strain DSM 11827)</name>
    <name type="common">Root endophyte fungus</name>
    <name type="synonym">Piriformospora indica</name>
    <dbReference type="NCBI Taxonomy" id="1109443"/>
    <lineage>
        <taxon>Eukaryota</taxon>
        <taxon>Fungi</taxon>
        <taxon>Dikarya</taxon>
        <taxon>Basidiomycota</taxon>
        <taxon>Agaricomycotina</taxon>
        <taxon>Agaricomycetes</taxon>
        <taxon>Sebacinales</taxon>
        <taxon>Serendipitaceae</taxon>
        <taxon>Serendipita</taxon>
    </lineage>
</organism>
<dbReference type="PRINTS" id="PR00792">
    <property type="entry name" value="PEPSIN"/>
</dbReference>
<dbReference type="Proteomes" id="UP000007148">
    <property type="component" value="Unassembled WGS sequence"/>
</dbReference>
<dbReference type="OMA" id="GFFAFPC"/>
<dbReference type="Pfam" id="PF00026">
    <property type="entry name" value="Asp"/>
    <property type="match status" value="1"/>
</dbReference>
<reference evidence="5 6" key="1">
    <citation type="journal article" date="2011" name="PLoS Pathog.">
        <title>Endophytic Life Strategies Decoded by Genome and Transcriptome Analyses of the Mutualistic Root Symbiont Piriformospora indica.</title>
        <authorList>
            <person name="Zuccaro A."/>
            <person name="Lahrmann U."/>
            <person name="Guldener U."/>
            <person name="Langen G."/>
            <person name="Pfiffi S."/>
            <person name="Biedenkopf D."/>
            <person name="Wong P."/>
            <person name="Samans B."/>
            <person name="Grimm C."/>
            <person name="Basiewicz M."/>
            <person name="Murat C."/>
            <person name="Martin F."/>
            <person name="Kogel K.H."/>
        </authorList>
    </citation>
    <scope>NUCLEOTIDE SEQUENCE [LARGE SCALE GENOMIC DNA]</scope>
    <source>
        <strain evidence="5 6">DSM 11827</strain>
    </source>
</reference>
<dbReference type="HOGENOM" id="CLU_013253_1_2_1"/>
<keyword evidence="3" id="KW-0732">Signal</keyword>
<dbReference type="InParanoid" id="G4TIV4"/>
<evidence type="ECO:0000256" key="2">
    <source>
        <dbReference type="SAM" id="Phobius"/>
    </source>
</evidence>
<evidence type="ECO:0000313" key="5">
    <source>
        <dbReference type="EMBL" id="CCA71247.1"/>
    </source>
</evidence>
<feature type="domain" description="Peptidase A1" evidence="4">
    <location>
        <begin position="94"/>
        <end position="426"/>
    </location>
</feature>
<keyword evidence="5" id="KW-0378">Hydrolase</keyword>
<evidence type="ECO:0000256" key="3">
    <source>
        <dbReference type="SAM" id="SignalP"/>
    </source>
</evidence>
<dbReference type="InterPro" id="IPR021109">
    <property type="entry name" value="Peptidase_aspartic_dom_sf"/>
</dbReference>
<dbReference type="InterPro" id="IPR034164">
    <property type="entry name" value="Pepsin-like_dom"/>
</dbReference>
<name>G4TIV4_SERID</name>
<proteinExistence type="inferred from homology"/>
<evidence type="ECO:0000259" key="4">
    <source>
        <dbReference type="PROSITE" id="PS51767"/>
    </source>
</evidence>
<dbReference type="GO" id="GO:0006508">
    <property type="term" value="P:proteolysis"/>
    <property type="evidence" value="ECO:0007669"/>
    <property type="project" value="UniProtKB-KW"/>
</dbReference>
<dbReference type="AlphaFoldDB" id="G4TIV4"/>
<dbReference type="GO" id="GO:0004190">
    <property type="term" value="F:aspartic-type endopeptidase activity"/>
    <property type="evidence" value="ECO:0007669"/>
    <property type="project" value="InterPro"/>
</dbReference>
<dbReference type="OrthoDB" id="15189at2759"/>
<sequence>MYLSHLLPLLLPLAPLTVFALQNEPKPARRNAGMAPVTIPLIHRRLKFEKRDRTAEGWDELINLRGKHGVDPTRFGRRALNTVSTTNQDADVGYLVRIQVGTPPKDFNVYLDTELGDLWLSTSSCLRCTSPATGTPFNQTQSSTFSPVQGTLNTTYGYTHIFGTLGSDVVQLGQFQVSSQTFGLATSLGGSILIGGSSGILGLGFRGRASSGAIPWWQQASTEWSAPQMSFYLTRSRHGPYATNVEEPGGQFTLGGTNSSLYQGSINFINLVHDRYWAIPMTAIGIVNNKDIQVDSGNQVAVINTDMKFIGGPSSVLDQFYSLIPGARPGSQVSSSLRNDYIIPCNTSVQATLTFGDQAYTMQASDLIGGKTSDGKRCLGAFFKLDPQYLSSPGNASTTPTWVIGSAFLKNVYTVLQSEPAAVGFARLRDNVQEFGTLGVAGFSINENGHTNGTITGAASSQSGMTILGGALWNVIGLVVVLVSTLP</sequence>
<dbReference type="PANTHER" id="PTHR47966:SF6">
    <property type="entry name" value="PEPTIDASE A1 DOMAIN-CONTAINING PROTEIN"/>
    <property type="match status" value="1"/>
</dbReference>
<feature type="transmembrane region" description="Helical" evidence="2">
    <location>
        <begin position="465"/>
        <end position="486"/>
    </location>
</feature>
<keyword evidence="5" id="KW-0645">Protease</keyword>
<dbReference type="eggNOG" id="KOG1339">
    <property type="taxonomic scope" value="Eukaryota"/>
</dbReference>
<protein>
    <submittedName>
        <fullName evidence="5">Related to cathepsin d (Lysosomal aspartyl protease)</fullName>
    </submittedName>
</protein>
<evidence type="ECO:0000313" key="6">
    <source>
        <dbReference type="Proteomes" id="UP000007148"/>
    </source>
</evidence>
<keyword evidence="2" id="KW-0472">Membrane</keyword>
<keyword evidence="2" id="KW-1133">Transmembrane helix</keyword>
<dbReference type="PANTHER" id="PTHR47966">
    <property type="entry name" value="BETA-SITE APP-CLEAVING ENZYME, ISOFORM A-RELATED"/>
    <property type="match status" value="1"/>
</dbReference>
<dbReference type="Gene3D" id="2.40.70.10">
    <property type="entry name" value="Acid Proteases"/>
    <property type="match status" value="2"/>
</dbReference>
<dbReference type="InterPro" id="IPR033121">
    <property type="entry name" value="PEPTIDASE_A1"/>
</dbReference>
<keyword evidence="2" id="KW-0812">Transmembrane</keyword>
<dbReference type="EMBL" id="CAFZ01000112">
    <property type="protein sequence ID" value="CCA71247.1"/>
    <property type="molecule type" value="Genomic_DNA"/>
</dbReference>
<dbReference type="STRING" id="1109443.G4TIV4"/>
<accession>G4TIV4</accession>
<feature type="signal peptide" evidence="3">
    <location>
        <begin position="1"/>
        <end position="20"/>
    </location>
</feature>
<gene>
    <name evidence="5" type="ORF">PIIN_05185</name>
</gene>
<feature type="chain" id="PRO_5003468568" evidence="3">
    <location>
        <begin position="21"/>
        <end position="487"/>
    </location>
</feature>
<comment type="similarity">
    <text evidence="1">Belongs to the peptidase A1 family.</text>
</comment>
<dbReference type="InterPro" id="IPR001461">
    <property type="entry name" value="Aspartic_peptidase_A1"/>
</dbReference>
<comment type="caution">
    <text evidence="5">The sequence shown here is derived from an EMBL/GenBank/DDBJ whole genome shotgun (WGS) entry which is preliminary data.</text>
</comment>